<evidence type="ECO:0000256" key="3">
    <source>
        <dbReference type="ARBA" id="ARBA00012169"/>
    </source>
</evidence>
<evidence type="ECO:0000259" key="8">
    <source>
        <dbReference type="PROSITE" id="PS50290"/>
    </source>
</evidence>
<dbReference type="GO" id="GO:0005886">
    <property type="term" value="C:plasma membrane"/>
    <property type="evidence" value="ECO:0007669"/>
    <property type="project" value="TreeGrafter"/>
</dbReference>
<dbReference type="Gene3D" id="3.30.1010.10">
    <property type="entry name" value="Phosphatidylinositol 3-kinase Catalytic Subunit, Chain A, domain 4"/>
    <property type="match status" value="1"/>
</dbReference>
<dbReference type="EC" id="2.7.1.67" evidence="3"/>
<evidence type="ECO:0000259" key="9">
    <source>
        <dbReference type="PROSITE" id="PS51545"/>
    </source>
</evidence>
<protein>
    <recommendedName>
        <fullName evidence="3">1-phosphatidylinositol 4-kinase</fullName>
        <ecNumber evidence="3">2.7.1.67</ecNumber>
    </recommendedName>
</protein>
<dbReference type="PROSITE" id="PS50290">
    <property type="entry name" value="PI3_4_KINASE_3"/>
    <property type="match status" value="1"/>
</dbReference>
<dbReference type="PROSITE" id="PS00915">
    <property type="entry name" value="PI3_4_KINASE_1"/>
    <property type="match status" value="1"/>
</dbReference>
<evidence type="ECO:0000256" key="5">
    <source>
        <dbReference type="ARBA" id="ARBA00022741"/>
    </source>
</evidence>
<dbReference type="PROSITE" id="PS51545">
    <property type="entry name" value="PIK_HELICAL"/>
    <property type="match status" value="1"/>
</dbReference>
<dbReference type="OrthoDB" id="10264149at2759"/>
<dbReference type="PANTHER" id="PTHR10048">
    <property type="entry name" value="PHOSPHATIDYLINOSITOL KINASE"/>
    <property type="match status" value="1"/>
</dbReference>
<comment type="caution">
    <text evidence="10">The sequence shown here is derived from an EMBL/GenBank/DDBJ whole genome shotgun (WGS) entry which is preliminary data.</text>
</comment>
<evidence type="ECO:0000256" key="6">
    <source>
        <dbReference type="ARBA" id="ARBA00022777"/>
    </source>
</evidence>
<evidence type="ECO:0000313" key="11">
    <source>
        <dbReference type="Proteomes" id="UP000186594"/>
    </source>
</evidence>
<dbReference type="GO" id="GO:0004430">
    <property type="term" value="F:1-phosphatidylinositol 4-kinase activity"/>
    <property type="evidence" value="ECO:0007669"/>
    <property type="project" value="UniProtKB-EC"/>
</dbReference>
<keyword evidence="4" id="KW-0808">Transferase</keyword>
<dbReference type="STRING" id="1198029.A0A1U7LK87"/>
<dbReference type="GO" id="GO:0048015">
    <property type="term" value="P:phosphatidylinositol-mediated signaling"/>
    <property type="evidence" value="ECO:0007669"/>
    <property type="project" value="TreeGrafter"/>
</dbReference>
<dbReference type="InterPro" id="IPR015433">
    <property type="entry name" value="PI3/4_kinase"/>
</dbReference>
<dbReference type="Gene3D" id="1.25.40.70">
    <property type="entry name" value="Phosphatidylinositol 3-kinase, accessory domain (PIK)"/>
    <property type="match status" value="1"/>
</dbReference>
<dbReference type="Proteomes" id="UP000186594">
    <property type="component" value="Unassembled WGS sequence"/>
</dbReference>
<dbReference type="InterPro" id="IPR000403">
    <property type="entry name" value="PI3/4_kinase_cat_dom"/>
</dbReference>
<dbReference type="InterPro" id="IPR042236">
    <property type="entry name" value="PI3K_accessory_sf"/>
</dbReference>
<dbReference type="InterPro" id="IPR018936">
    <property type="entry name" value="PI3/4_kinase_CS"/>
</dbReference>
<keyword evidence="7" id="KW-0067">ATP-binding</keyword>
<proteinExistence type="inferred from homology"/>
<dbReference type="InterPro" id="IPR045495">
    <property type="entry name" value="PI4K_N"/>
</dbReference>
<dbReference type="Pfam" id="PF19274">
    <property type="entry name" value="PI4K_N"/>
    <property type="match status" value="1"/>
</dbReference>
<keyword evidence="5" id="KW-0547">Nucleotide-binding</keyword>
<gene>
    <name evidence="10" type="ORF">NEOLI_004133</name>
</gene>
<feature type="domain" description="PI3K/PI4K catalytic" evidence="8">
    <location>
        <begin position="1605"/>
        <end position="1716"/>
    </location>
</feature>
<sequence length="1716" mass="193888">MDWIRTNLRREAVARLAELELKGIAESTTVLSRCTKVINLANRPFDGSASRCALLAIKDMTTIIGLCDSIVINSSELSETRSTELLDVIGNLFHNLSETDFGPSSSARSPGQASRELLYHSMTRAITEIGMSHENLHQRTSEQLSQCAFQIQNYIEERSIPWDKCRDVMSGYFRALAESEFTWASIYVTEMLTSFWKVLSTKWPLDAQKNPDSPVERLDIVVMTDTFKWLLKVSENVLFDMALKRCHGTKSMRLWKQLLSRLGPDIYKDNGISEEARTQIVQFIIWGLDYLLHNDSHEPQSTEELNTLYFAKSSRSVCLATMLASQEPDDLVDYIESIYSDSMQISAPVVAYAIFDVTAAVAVCFPKNALGAINLFRAYILQAPYLHNEPESLVIAASERFCHCLKNLSQDAIITTLYSLANTLSTSISPDRGSVLFSETETSGAYDRRGASAVSLSLKTFEQMQQIYLNVVDSIAKIAQTLKDDKIISLVISILSQKVGKFGSPVDYQIVVRIADIALVSSDKDFRRIMKLFANATTNPAIDGIEGLIAAVHNARMLIASEIDTSLDTAQTYLVELLQIAANQKDEESTKLDREERAEQSINYALRPLATLFERQTGKRWVWNEDEIALFRNMWINCVMNGFHRGSPFSEKYEKELEIIACATPRLFNYSTAEQFESDLDLNSVLRAPENRRETHAVRNSLILELPTFTTAIRLLSHANLVILATILQVGFLRAQCGKFSSILQYFDSPFLSSGELKHPMKAVLDHVLDKFMATISPSRILAASRPDFTQELQNLLILCCDRRQSVRKPALSCANTIFTNDPARIATKDILFTLLELLSLLWIGCADQEMRQYTPRYNYTSSNLGISLELSDDYSVRQETLNALLTSAREWLQSSLQMAPMILKSHLHTYLAIPDDSNIYDCVALGRSLAIEVGQSMPRNDSKMSQLPPFGGWVANTSSEFIAEYTARQLYRRQLLDPDPSSAIRNGAFGVEVFHQVSLESTLSPPQESSSKLMEIQDLEQSFRAGNLVVVDQMPNILRKATSWLLSQSEIDYNVLRAIVRIPFFLFNTQSIKLGISLWTWVTSENPSLEVWVVSEVARNWRRTIARNQGLFDSSNDPGEAFDCEMKYAPSDQISQIRQGQAVNHALHPHFLLINFLHGHYHVSKFGELHKVNVVRPSRMKDGLYLANASSHANARELIFRLLLLGFRILRIPSGSAFRDGFFRQSLYGLAFRWFSGSPKWTFGSNRSQIYTDIHLLKDLLVELKAIPDLPSFSVPSGEEQIGKSYEQEMKHLLRLCLHSELARLQTWLDPVERESSNDAHQTMIDELTNELLSVAWEYNASLAISLASRYPANNKGARLRQLIRMQPYKICRTLTGPQILLAEEINSLGPDHLKYLLHCQPVPPVTAITYFHTLYEGQSLILQYALRSLNTHPISVTFFYVPQVVQALRYDMMGYVERFIIEAGKISQKFAHQIIWNIKANSYKDEESQIPDIIEPTLDRVAGRLVHSFSDNDREFYEREFSFFNEEDEIGEKSKFFCFECTKILAKIDEEMADIKVDIGVYLPSNPDGEVIDIDRRSGRPLQSHAKAGSSEAPFMATFLIRKPSPTSSLDSSLLGHNATEETVSPGYIETWQSAIFKVGDDCRQDVLALQLISTFRTIFQVVGLDLYVFPYRVTATAPGCGVIDVLPNSVSRDMMGRESVNGMLEQVAKFLSR</sequence>
<dbReference type="FunFam" id="1.25.40.70:FF:000011">
    <property type="entry name" value="Phosphatidylinositol 4-kinase alpha"/>
    <property type="match status" value="1"/>
</dbReference>
<dbReference type="Pfam" id="PF00454">
    <property type="entry name" value="PI3_PI4_kinase"/>
    <property type="match status" value="1"/>
</dbReference>
<dbReference type="FunFam" id="3.30.1010.10:FF:000014">
    <property type="entry name" value="Phosphatidylinositol 4-kinase STT4"/>
    <property type="match status" value="1"/>
</dbReference>
<dbReference type="InterPro" id="IPR016024">
    <property type="entry name" value="ARM-type_fold"/>
</dbReference>
<dbReference type="InterPro" id="IPR001263">
    <property type="entry name" value="PI3K_accessory_dom"/>
</dbReference>
<dbReference type="EMBL" id="LXFE01002320">
    <property type="protein sequence ID" value="OLL23070.1"/>
    <property type="molecule type" value="Genomic_DNA"/>
</dbReference>
<dbReference type="SUPFAM" id="SSF56112">
    <property type="entry name" value="Protein kinase-like (PK-like)"/>
    <property type="match status" value="1"/>
</dbReference>
<dbReference type="OMA" id="TIEVWQS"/>
<dbReference type="InterPro" id="IPR011009">
    <property type="entry name" value="Kinase-like_dom_sf"/>
</dbReference>
<feature type="domain" description="PIK helical" evidence="9">
    <location>
        <begin position="1320"/>
        <end position="1506"/>
    </location>
</feature>
<dbReference type="PANTHER" id="PTHR10048:SF15">
    <property type="entry name" value="PHOSPHATIDYLINOSITOL 4-KINASE ALPHA"/>
    <property type="match status" value="1"/>
</dbReference>
<keyword evidence="6 10" id="KW-0418">Kinase</keyword>
<evidence type="ECO:0000256" key="2">
    <source>
        <dbReference type="ARBA" id="ARBA00006209"/>
    </source>
</evidence>
<reference evidence="10 11" key="1">
    <citation type="submission" date="2016-04" db="EMBL/GenBank/DDBJ databases">
        <title>Evolutionary innovation and constraint leading to complex multicellularity in the Ascomycota.</title>
        <authorList>
            <person name="Cisse O."/>
            <person name="Nguyen A."/>
            <person name="Hewitt D.A."/>
            <person name="Jedd G."/>
            <person name="Stajich J.E."/>
        </authorList>
    </citation>
    <scope>NUCLEOTIDE SEQUENCE [LARGE SCALE GENOMIC DNA]</scope>
    <source>
        <strain evidence="10 11">DAH-3</strain>
    </source>
</reference>
<evidence type="ECO:0000256" key="1">
    <source>
        <dbReference type="ARBA" id="ARBA00001686"/>
    </source>
</evidence>
<name>A0A1U7LK87_NEOID</name>
<comment type="catalytic activity">
    <reaction evidence="1">
        <text>a 1,2-diacyl-sn-glycero-3-phospho-(1D-myo-inositol) + ATP = a 1,2-diacyl-sn-glycero-3-phospho-(1D-myo-inositol 4-phosphate) + ADP + H(+)</text>
        <dbReference type="Rhea" id="RHEA:19877"/>
        <dbReference type="ChEBI" id="CHEBI:15378"/>
        <dbReference type="ChEBI" id="CHEBI:30616"/>
        <dbReference type="ChEBI" id="CHEBI:57880"/>
        <dbReference type="ChEBI" id="CHEBI:58178"/>
        <dbReference type="ChEBI" id="CHEBI:456216"/>
        <dbReference type="EC" id="2.7.1.67"/>
    </reaction>
</comment>
<comment type="similarity">
    <text evidence="2">Belongs to the PI3/PI4-kinase family. Type III PI4K subfamily.</text>
</comment>
<dbReference type="GO" id="GO:0005524">
    <property type="term" value="F:ATP binding"/>
    <property type="evidence" value="ECO:0007669"/>
    <property type="project" value="UniProtKB-KW"/>
</dbReference>
<accession>A0A1U7LK87</accession>
<evidence type="ECO:0000256" key="4">
    <source>
        <dbReference type="ARBA" id="ARBA00022679"/>
    </source>
</evidence>
<keyword evidence="11" id="KW-1185">Reference proteome</keyword>
<dbReference type="SUPFAM" id="SSF48371">
    <property type="entry name" value="ARM repeat"/>
    <property type="match status" value="1"/>
</dbReference>
<evidence type="ECO:0000313" key="10">
    <source>
        <dbReference type="EMBL" id="OLL23070.1"/>
    </source>
</evidence>
<dbReference type="SMART" id="SM00145">
    <property type="entry name" value="PI3Ka"/>
    <property type="match status" value="1"/>
</dbReference>
<dbReference type="GO" id="GO:0005737">
    <property type="term" value="C:cytoplasm"/>
    <property type="evidence" value="ECO:0007669"/>
    <property type="project" value="TreeGrafter"/>
</dbReference>
<organism evidence="10 11">
    <name type="scientific">Neolecta irregularis (strain DAH-3)</name>
    <dbReference type="NCBI Taxonomy" id="1198029"/>
    <lineage>
        <taxon>Eukaryota</taxon>
        <taxon>Fungi</taxon>
        <taxon>Dikarya</taxon>
        <taxon>Ascomycota</taxon>
        <taxon>Taphrinomycotina</taxon>
        <taxon>Neolectales</taxon>
        <taxon>Neolectaceae</taxon>
        <taxon>Neolecta</taxon>
    </lineage>
</organism>
<dbReference type="Pfam" id="PF00613">
    <property type="entry name" value="PI3Ka"/>
    <property type="match status" value="1"/>
</dbReference>
<dbReference type="GO" id="GO:0046854">
    <property type="term" value="P:phosphatidylinositol phosphate biosynthetic process"/>
    <property type="evidence" value="ECO:0007669"/>
    <property type="project" value="InterPro"/>
</dbReference>
<evidence type="ECO:0000256" key="7">
    <source>
        <dbReference type="ARBA" id="ARBA00022840"/>
    </source>
</evidence>